<organism evidence="1">
    <name type="scientific">Rhizophora mucronata</name>
    <name type="common">Asiatic mangrove</name>
    <dbReference type="NCBI Taxonomy" id="61149"/>
    <lineage>
        <taxon>Eukaryota</taxon>
        <taxon>Viridiplantae</taxon>
        <taxon>Streptophyta</taxon>
        <taxon>Embryophyta</taxon>
        <taxon>Tracheophyta</taxon>
        <taxon>Spermatophyta</taxon>
        <taxon>Magnoliopsida</taxon>
        <taxon>eudicotyledons</taxon>
        <taxon>Gunneridae</taxon>
        <taxon>Pentapetalae</taxon>
        <taxon>rosids</taxon>
        <taxon>fabids</taxon>
        <taxon>Malpighiales</taxon>
        <taxon>Rhizophoraceae</taxon>
        <taxon>Rhizophora</taxon>
    </lineage>
</organism>
<sequence length="31" mass="3599">MVHIFTVLLVYILIENESLEKPALELKWVAS</sequence>
<dbReference type="AlphaFoldDB" id="A0A2P2P0I0"/>
<proteinExistence type="predicted"/>
<name>A0A2P2P0I0_RHIMU</name>
<protein>
    <submittedName>
        <fullName evidence="1">Uncharacterized protein</fullName>
    </submittedName>
</protein>
<reference evidence="1" key="1">
    <citation type="submission" date="2018-02" db="EMBL/GenBank/DDBJ databases">
        <title>Rhizophora mucronata_Transcriptome.</title>
        <authorList>
            <person name="Meera S.P."/>
            <person name="Sreeshan A."/>
            <person name="Augustine A."/>
        </authorList>
    </citation>
    <scope>NUCLEOTIDE SEQUENCE</scope>
    <source>
        <tissue evidence="1">Leaf</tissue>
    </source>
</reference>
<accession>A0A2P2P0I0</accession>
<evidence type="ECO:0000313" key="1">
    <source>
        <dbReference type="EMBL" id="MBX48266.1"/>
    </source>
</evidence>
<dbReference type="EMBL" id="GGEC01067782">
    <property type="protein sequence ID" value="MBX48266.1"/>
    <property type="molecule type" value="Transcribed_RNA"/>
</dbReference>